<name>A0AAV4JC91_9GAST</name>
<gene>
    <name evidence="1" type="ORF">ElyMa_003312400</name>
</gene>
<dbReference type="Proteomes" id="UP000762676">
    <property type="component" value="Unassembled WGS sequence"/>
</dbReference>
<sequence length="72" mass="8094">MKMDSSDFMRSSDTAGFTAICVDVHTHLTDVKYNHLALDDIIKRAELNSVNAAVVVTESFDDFKPVLRLQHL</sequence>
<protein>
    <recommendedName>
        <fullName evidence="3">Amidohydrolase-related domain-containing protein</fullName>
    </recommendedName>
</protein>
<reference evidence="1 2" key="1">
    <citation type="journal article" date="2021" name="Elife">
        <title>Chloroplast acquisition without the gene transfer in kleptoplastic sea slugs, Plakobranchus ocellatus.</title>
        <authorList>
            <person name="Maeda T."/>
            <person name="Takahashi S."/>
            <person name="Yoshida T."/>
            <person name="Shimamura S."/>
            <person name="Takaki Y."/>
            <person name="Nagai Y."/>
            <person name="Toyoda A."/>
            <person name="Suzuki Y."/>
            <person name="Arimoto A."/>
            <person name="Ishii H."/>
            <person name="Satoh N."/>
            <person name="Nishiyama T."/>
            <person name="Hasebe M."/>
            <person name="Maruyama T."/>
            <person name="Minagawa J."/>
            <person name="Obokata J."/>
            <person name="Shigenobu S."/>
        </authorList>
    </citation>
    <scope>NUCLEOTIDE SEQUENCE [LARGE SCALE GENOMIC DNA]</scope>
</reference>
<evidence type="ECO:0000313" key="2">
    <source>
        <dbReference type="Proteomes" id="UP000762676"/>
    </source>
</evidence>
<accession>A0AAV4JC91</accession>
<evidence type="ECO:0000313" key="1">
    <source>
        <dbReference type="EMBL" id="GFS20418.1"/>
    </source>
</evidence>
<evidence type="ECO:0008006" key="3">
    <source>
        <dbReference type="Google" id="ProtNLM"/>
    </source>
</evidence>
<dbReference type="EMBL" id="BMAT01006818">
    <property type="protein sequence ID" value="GFS20418.1"/>
    <property type="molecule type" value="Genomic_DNA"/>
</dbReference>
<dbReference type="AlphaFoldDB" id="A0AAV4JC91"/>
<comment type="caution">
    <text evidence="1">The sequence shown here is derived from an EMBL/GenBank/DDBJ whole genome shotgun (WGS) entry which is preliminary data.</text>
</comment>
<organism evidence="1 2">
    <name type="scientific">Elysia marginata</name>
    <dbReference type="NCBI Taxonomy" id="1093978"/>
    <lineage>
        <taxon>Eukaryota</taxon>
        <taxon>Metazoa</taxon>
        <taxon>Spiralia</taxon>
        <taxon>Lophotrochozoa</taxon>
        <taxon>Mollusca</taxon>
        <taxon>Gastropoda</taxon>
        <taxon>Heterobranchia</taxon>
        <taxon>Euthyneura</taxon>
        <taxon>Panpulmonata</taxon>
        <taxon>Sacoglossa</taxon>
        <taxon>Placobranchoidea</taxon>
        <taxon>Plakobranchidae</taxon>
        <taxon>Elysia</taxon>
    </lineage>
</organism>
<proteinExistence type="predicted"/>
<dbReference type="Gene3D" id="3.20.20.140">
    <property type="entry name" value="Metal-dependent hydrolases"/>
    <property type="match status" value="1"/>
</dbReference>
<keyword evidence="2" id="KW-1185">Reference proteome</keyword>